<dbReference type="OrthoDB" id="1937290at2759"/>
<name>A0A1Q3D2U5_CEPFO</name>
<dbReference type="Pfam" id="PF04937">
    <property type="entry name" value="DUF659"/>
    <property type="match status" value="1"/>
</dbReference>
<reference evidence="3" key="1">
    <citation type="submission" date="2016-04" db="EMBL/GenBank/DDBJ databases">
        <title>Cephalotus genome sequencing.</title>
        <authorList>
            <person name="Fukushima K."/>
            <person name="Hasebe M."/>
            <person name="Fang X."/>
        </authorList>
    </citation>
    <scope>NUCLEOTIDE SEQUENCE [LARGE SCALE GENOMIC DNA]</scope>
    <source>
        <strain evidence="3">cv. St1</strain>
    </source>
</reference>
<accession>A0A1Q3D2U5</accession>
<keyword evidence="3" id="KW-1185">Reference proteome</keyword>
<dbReference type="PANTHER" id="PTHR32166:SF81">
    <property type="entry name" value="OS06G0658400 PROTEIN"/>
    <property type="match status" value="1"/>
</dbReference>
<evidence type="ECO:0000313" key="3">
    <source>
        <dbReference type="Proteomes" id="UP000187406"/>
    </source>
</evidence>
<dbReference type="PANTHER" id="PTHR32166">
    <property type="entry name" value="OSJNBA0013A04.12 PROTEIN"/>
    <property type="match status" value="1"/>
</dbReference>
<sequence>SAIEKAFNKSERDHLDYEFARMFYSAGLPFNLARNPYFQPAFTYAANHNIVGYSPPGYNLLRTTLLKEKSNIDRLCASIRNNWNKKGVIIVSDGWSDSQRRPLINFMAMSDYGDAMFLKLVDYSGTKDMYFIYNLLKEVINEVMHTKVVQVIMDNASNCKGAGQLIEQDFPPIVWTPCVVHTLNLALKNI</sequence>
<evidence type="ECO:0000259" key="1">
    <source>
        <dbReference type="Pfam" id="PF04937"/>
    </source>
</evidence>
<dbReference type="SUPFAM" id="SSF53098">
    <property type="entry name" value="Ribonuclease H-like"/>
    <property type="match status" value="1"/>
</dbReference>
<comment type="caution">
    <text evidence="2">The sequence shown here is derived from an EMBL/GenBank/DDBJ whole genome shotgun (WGS) entry which is preliminary data.</text>
</comment>
<dbReference type="EMBL" id="BDDD01004038">
    <property type="protein sequence ID" value="GAV86752.1"/>
    <property type="molecule type" value="Genomic_DNA"/>
</dbReference>
<dbReference type="InterPro" id="IPR012337">
    <property type="entry name" value="RNaseH-like_sf"/>
</dbReference>
<dbReference type="InParanoid" id="A0A1Q3D2U5"/>
<dbReference type="InterPro" id="IPR007021">
    <property type="entry name" value="DUF659"/>
</dbReference>
<protein>
    <submittedName>
        <fullName evidence="2">DUF659 domain-containing protein</fullName>
    </submittedName>
</protein>
<dbReference type="Proteomes" id="UP000187406">
    <property type="component" value="Unassembled WGS sequence"/>
</dbReference>
<feature type="non-terminal residue" evidence="2">
    <location>
        <position position="1"/>
    </location>
</feature>
<feature type="non-terminal residue" evidence="2">
    <location>
        <position position="190"/>
    </location>
</feature>
<feature type="domain" description="DUF659" evidence="1">
    <location>
        <begin position="57"/>
        <end position="190"/>
    </location>
</feature>
<dbReference type="AlphaFoldDB" id="A0A1Q3D2U5"/>
<organism evidence="2 3">
    <name type="scientific">Cephalotus follicularis</name>
    <name type="common">Albany pitcher plant</name>
    <dbReference type="NCBI Taxonomy" id="3775"/>
    <lineage>
        <taxon>Eukaryota</taxon>
        <taxon>Viridiplantae</taxon>
        <taxon>Streptophyta</taxon>
        <taxon>Embryophyta</taxon>
        <taxon>Tracheophyta</taxon>
        <taxon>Spermatophyta</taxon>
        <taxon>Magnoliopsida</taxon>
        <taxon>eudicotyledons</taxon>
        <taxon>Gunneridae</taxon>
        <taxon>Pentapetalae</taxon>
        <taxon>rosids</taxon>
        <taxon>fabids</taxon>
        <taxon>Oxalidales</taxon>
        <taxon>Cephalotaceae</taxon>
        <taxon>Cephalotus</taxon>
    </lineage>
</organism>
<gene>
    <name evidence="2" type="ORF">CFOL_v3_30178</name>
</gene>
<proteinExistence type="predicted"/>
<dbReference type="STRING" id="3775.A0A1Q3D2U5"/>
<evidence type="ECO:0000313" key="2">
    <source>
        <dbReference type="EMBL" id="GAV86752.1"/>
    </source>
</evidence>